<dbReference type="Proteomes" id="UP000186132">
    <property type="component" value="Unassembled WGS sequence"/>
</dbReference>
<dbReference type="InterPro" id="IPR002023">
    <property type="entry name" value="NuoE-like"/>
</dbReference>
<dbReference type="RefSeq" id="WP_073387843.1">
    <property type="nucleotide sequence ID" value="NZ_FQVU01000002.1"/>
</dbReference>
<keyword evidence="3" id="KW-0479">Metal-binding</keyword>
<dbReference type="OrthoDB" id="9807941at2"/>
<evidence type="ECO:0000256" key="5">
    <source>
        <dbReference type="ARBA" id="ARBA00023014"/>
    </source>
</evidence>
<organism evidence="8 9">
    <name type="scientific">Jatrophihabitans endophyticus</name>
    <dbReference type="NCBI Taxonomy" id="1206085"/>
    <lineage>
        <taxon>Bacteria</taxon>
        <taxon>Bacillati</taxon>
        <taxon>Actinomycetota</taxon>
        <taxon>Actinomycetes</taxon>
        <taxon>Jatrophihabitantales</taxon>
        <taxon>Jatrophihabitantaceae</taxon>
        <taxon>Jatrophihabitans</taxon>
    </lineage>
</organism>
<dbReference type="NCBIfam" id="TIGR01958">
    <property type="entry name" value="nuoE_fam"/>
    <property type="match status" value="1"/>
</dbReference>
<dbReference type="InterPro" id="IPR041921">
    <property type="entry name" value="NuoE_N"/>
</dbReference>
<dbReference type="Gene3D" id="3.40.30.10">
    <property type="entry name" value="Glutaredoxin"/>
    <property type="match status" value="1"/>
</dbReference>
<feature type="region of interest" description="Disordered" evidence="7">
    <location>
        <begin position="1"/>
        <end position="26"/>
    </location>
</feature>
<dbReference type="FunFam" id="1.10.10.1590:FF:000001">
    <property type="entry name" value="NADH-quinone oxidoreductase subunit E"/>
    <property type="match status" value="1"/>
</dbReference>
<evidence type="ECO:0000256" key="3">
    <source>
        <dbReference type="ARBA" id="ARBA00022723"/>
    </source>
</evidence>
<dbReference type="EMBL" id="FQVU01000002">
    <property type="protein sequence ID" value="SHG07931.1"/>
    <property type="molecule type" value="Genomic_DNA"/>
</dbReference>
<keyword evidence="2" id="KW-0001">2Fe-2S</keyword>
<feature type="compositionally biased region" description="Polar residues" evidence="7">
    <location>
        <begin position="295"/>
        <end position="304"/>
    </location>
</feature>
<evidence type="ECO:0000256" key="7">
    <source>
        <dbReference type="SAM" id="MobiDB-lite"/>
    </source>
</evidence>
<dbReference type="STRING" id="1206085.SAMN05443575_1312"/>
<feature type="compositionally biased region" description="Low complexity" evidence="7">
    <location>
        <begin position="259"/>
        <end position="279"/>
    </location>
</feature>
<dbReference type="Gene3D" id="1.10.10.1590">
    <property type="entry name" value="NADH-quinone oxidoreductase subunit E"/>
    <property type="match status" value="1"/>
</dbReference>
<dbReference type="PANTHER" id="PTHR10371:SF3">
    <property type="entry name" value="NADH DEHYDROGENASE [UBIQUINONE] FLAVOPROTEIN 2, MITOCHONDRIAL"/>
    <property type="match status" value="1"/>
</dbReference>
<evidence type="ECO:0000256" key="4">
    <source>
        <dbReference type="ARBA" id="ARBA00023004"/>
    </source>
</evidence>
<dbReference type="Pfam" id="PF01257">
    <property type="entry name" value="2Fe-2S_thioredx"/>
    <property type="match status" value="1"/>
</dbReference>
<dbReference type="GO" id="GO:0046872">
    <property type="term" value="F:metal ion binding"/>
    <property type="evidence" value="ECO:0007669"/>
    <property type="project" value="UniProtKB-KW"/>
</dbReference>
<reference evidence="8 9" key="1">
    <citation type="submission" date="2016-11" db="EMBL/GenBank/DDBJ databases">
        <authorList>
            <person name="Jaros S."/>
            <person name="Januszkiewicz K."/>
            <person name="Wedrychowicz H."/>
        </authorList>
    </citation>
    <scope>NUCLEOTIDE SEQUENCE [LARGE SCALE GENOMIC DNA]</scope>
    <source>
        <strain evidence="8 9">DSM 45627</strain>
    </source>
</reference>
<comment type="cofactor">
    <cofactor evidence="6">
        <name>[2Fe-2S] cluster</name>
        <dbReference type="ChEBI" id="CHEBI:190135"/>
    </cofactor>
</comment>
<proteinExistence type="inferred from homology"/>
<keyword evidence="5" id="KW-0411">Iron-sulfur</keyword>
<keyword evidence="4" id="KW-0408">Iron</keyword>
<accession>A0A1M5GW22</accession>
<protein>
    <submittedName>
        <fullName evidence="8">NADH dehydrogenase subunit E</fullName>
    </submittedName>
</protein>
<keyword evidence="9" id="KW-1185">Reference proteome</keyword>
<name>A0A1M5GW22_9ACTN</name>
<dbReference type="GO" id="GO:0051537">
    <property type="term" value="F:2 iron, 2 sulfur cluster binding"/>
    <property type="evidence" value="ECO:0007669"/>
    <property type="project" value="UniProtKB-KW"/>
</dbReference>
<dbReference type="SUPFAM" id="SSF52833">
    <property type="entry name" value="Thioredoxin-like"/>
    <property type="match status" value="1"/>
</dbReference>
<evidence type="ECO:0000313" key="9">
    <source>
        <dbReference type="Proteomes" id="UP000186132"/>
    </source>
</evidence>
<dbReference type="PANTHER" id="PTHR10371">
    <property type="entry name" value="NADH DEHYDROGENASE UBIQUINONE FLAVOPROTEIN 2, MITOCHONDRIAL"/>
    <property type="match status" value="1"/>
</dbReference>
<dbReference type="AlphaFoldDB" id="A0A1M5GW22"/>
<dbReference type="InterPro" id="IPR036249">
    <property type="entry name" value="Thioredoxin-like_sf"/>
</dbReference>
<evidence type="ECO:0000256" key="6">
    <source>
        <dbReference type="ARBA" id="ARBA00034078"/>
    </source>
</evidence>
<comment type="similarity">
    <text evidence="1">Belongs to the complex I 24 kDa subunit family.</text>
</comment>
<sequence>MPDYEYKSFTDAPAQAAPTNSDTDRTNFRTSVINLDRPGDPSVFSDRTRADAAELIARYPEGQSRSALLPLLHLVQSEQGYVTPDGIAFCSDVLGITKAQVAAVATFYTMYKRQPTGEYLVSVCTNTLCGMLGGDEIFDALKTQLGVGNNQTTEDGRITLEHAECLAACDYAPVVTVNYEFFDQQSVGTARSLVSQLQSGERPAPTRGAPLCSFREIERQIAGLFDETTLAPEANGTGTPTEAGVALAVRRGDTAPSYAVDSSADAQQGQAAATVTHGQTEGPSESDAPLHTAESDPSNTTDPASETEKED</sequence>
<evidence type="ECO:0000313" key="8">
    <source>
        <dbReference type="EMBL" id="SHG07931.1"/>
    </source>
</evidence>
<dbReference type="CDD" id="cd03064">
    <property type="entry name" value="TRX_Fd_NuoE"/>
    <property type="match status" value="1"/>
</dbReference>
<evidence type="ECO:0000256" key="1">
    <source>
        <dbReference type="ARBA" id="ARBA00010643"/>
    </source>
</evidence>
<dbReference type="NCBIfam" id="NF005721">
    <property type="entry name" value="PRK07539.1-1"/>
    <property type="match status" value="1"/>
</dbReference>
<dbReference type="InterPro" id="IPR042128">
    <property type="entry name" value="NuoE_dom"/>
</dbReference>
<evidence type="ECO:0000256" key="2">
    <source>
        <dbReference type="ARBA" id="ARBA00022714"/>
    </source>
</evidence>
<dbReference type="GO" id="GO:0003954">
    <property type="term" value="F:NADH dehydrogenase activity"/>
    <property type="evidence" value="ECO:0007669"/>
    <property type="project" value="TreeGrafter"/>
</dbReference>
<gene>
    <name evidence="8" type="ORF">SAMN05443575_1312</name>
</gene>
<feature type="region of interest" description="Disordered" evidence="7">
    <location>
        <begin position="256"/>
        <end position="311"/>
    </location>
</feature>